<keyword evidence="6" id="KW-1185">Reference proteome</keyword>
<organism evidence="5 6">
    <name type="scientific">Lolium multiflorum</name>
    <name type="common">Italian ryegrass</name>
    <name type="synonym">Lolium perenne subsp. multiflorum</name>
    <dbReference type="NCBI Taxonomy" id="4521"/>
    <lineage>
        <taxon>Eukaryota</taxon>
        <taxon>Viridiplantae</taxon>
        <taxon>Streptophyta</taxon>
        <taxon>Embryophyta</taxon>
        <taxon>Tracheophyta</taxon>
        <taxon>Spermatophyta</taxon>
        <taxon>Magnoliopsida</taxon>
        <taxon>Liliopsida</taxon>
        <taxon>Poales</taxon>
        <taxon>Poaceae</taxon>
        <taxon>BOP clade</taxon>
        <taxon>Pooideae</taxon>
        <taxon>Poodae</taxon>
        <taxon>Poeae</taxon>
        <taxon>Poeae Chloroplast Group 2 (Poeae type)</taxon>
        <taxon>Loliodinae</taxon>
        <taxon>Loliinae</taxon>
        <taxon>Lolium</taxon>
    </lineage>
</organism>
<evidence type="ECO:0000256" key="3">
    <source>
        <dbReference type="SAM" id="MobiDB-lite"/>
    </source>
</evidence>
<feature type="compositionally biased region" description="Acidic residues" evidence="3">
    <location>
        <begin position="39"/>
        <end position="51"/>
    </location>
</feature>
<dbReference type="InterPro" id="IPR025287">
    <property type="entry name" value="WAK_GUB"/>
</dbReference>
<evidence type="ECO:0000256" key="1">
    <source>
        <dbReference type="ARBA" id="ARBA00004167"/>
    </source>
</evidence>
<protein>
    <recommendedName>
        <fullName evidence="4">Wall-associated receptor kinase galacturonan-binding domain-containing protein</fullName>
    </recommendedName>
</protein>
<sequence length="404" mass="44357">MSDLSWPSDTDSEGKPPGWRHWWDKAASSSSDDSPPPASEDEWDDDEEEDGMTTRRRTKRPRSRPRKRPRKRRRSSRGGARRRVWAALFLPVLVLADSFQPRATGCNRNCGGVDIPFPFGIEAGCFLPGFQIHCNDGGAPVLADNTRNLRVLNLTVMPRPEAWVMLPIAYQCYDTTDGAIKSDESFDGNIGISPVYRMSNTRNELVVLGCNTFAYTNSGPWGRSWSSFYTGCVGYCDHDGSAKDGACAGIGCCRVDIPPGLNDSSMTFESTASNSWSHKGMAFSPCDYAFIVAKNTYHFRVSDLKMDGSSVTKPLVLDWAIRDDDATSSGENMTCSGVANKPGYACVSHNSECHDSTNDLGYFCACKDGYKGNPYLVGDSGCQDINECEEKHRCCTCTVTKTGS</sequence>
<comment type="subcellular location">
    <subcellularLocation>
        <location evidence="1">Membrane</location>
        <topology evidence="1">Single-pass membrane protein</topology>
    </subcellularLocation>
</comment>
<evidence type="ECO:0000313" key="6">
    <source>
        <dbReference type="Proteomes" id="UP001231189"/>
    </source>
</evidence>
<evidence type="ECO:0000259" key="4">
    <source>
        <dbReference type="Pfam" id="PF13947"/>
    </source>
</evidence>
<proteinExistence type="predicted"/>
<reference evidence="5" key="1">
    <citation type="submission" date="2023-07" db="EMBL/GenBank/DDBJ databases">
        <title>A chromosome-level genome assembly of Lolium multiflorum.</title>
        <authorList>
            <person name="Chen Y."/>
            <person name="Copetti D."/>
            <person name="Kolliker R."/>
            <person name="Studer B."/>
        </authorList>
    </citation>
    <scope>NUCLEOTIDE SEQUENCE</scope>
    <source>
        <strain evidence="5">02402/16</strain>
        <tissue evidence="5">Leaf</tissue>
    </source>
</reference>
<gene>
    <name evidence="5" type="ORF">QYE76_038702</name>
</gene>
<dbReference type="GO" id="GO:0016020">
    <property type="term" value="C:membrane"/>
    <property type="evidence" value="ECO:0007669"/>
    <property type="project" value="UniProtKB-SubCell"/>
</dbReference>
<feature type="compositionally biased region" description="Basic residues" evidence="3">
    <location>
        <begin position="54"/>
        <end position="79"/>
    </location>
</feature>
<dbReference type="PANTHER" id="PTHR33491">
    <property type="entry name" value="OSJNBA0016N04.9 PROTEIN"/>
    <property type="match status" value="1"/>
</dbReference>
<dbReference type="AlphaFoldDB" id="A0AAD8WRH5"/>
<dbReference type="Proteomes" id="UP001231189">
    <property type="component" value="Unassembled WGS sequence"/>
</dbReference>
<dbReference type="Pfam" id="PF13947">
    <property type="entry name" value="GUB_WAK_bind"/>
    <property type="match status" value="1"/>
</dbReference>
<accession>A0AAD8WRH5</accession>
<feature type="domain" description="Wall-associated receptor kinase galacturonan-binding" evidence="4">
    <location>
        <begin position="106"/>
        <end position="154"/>
    </location>
</feature>
<dbReference type="EMBL" id="JAUUTY010000002">
    <property type="protein sequence ID" value="KAK1677854.1"/>
    <property type="molecule type" value="Genomic_DNA"/>
</dbReference>
<feature type="region of interest" description="Disordered" evidence="3">
    <location>
        <begin position="1"/>
        <end position="79"/>
    </location>
</feature>
<dbReference type="GO" id="GO:0030247">
    <property type="term" value="F:polysaccharide binding"/>
    <property type="evidence" value="ECO:0007669"/>
    <property type="project" value="InterPro"/>
</dbReference>
<name>A0AAD8WRH5_LOLMU</name>
<comment type="caution">
    <text evidence="5">The sequence shown here is derived from an EMBL/GenBank/DDBJ whole genome shotgun (WGS) entry which is preliminary data.</text>
</comment>
<keyword evidence="2" id="KW-0732">Signal</keyword>
<evidence type="ECO:0000313" key="5">
    <source>
        <dbReference type="EMBL" id="KAK1677854.1"/>
    </source>
</evidence>
<evidence type="ECO:0000256" key="2">
    <source>
        <dbReference type="ARBA" id="ARBA00022729"/>
    </source>
</evidence>